<feature type="transmembrane region" description="Helical" evidence="1">
    <location>
        <begin position="6"/>
        <end position="26"/>
    </location>
</feature>
<keyword evidence="1" id="KW-1133">Transmembrane helix</keyword>
<gene>
    <name evidence="2" type="primary">yliF</name>
    <name evidence="2" type="ORF">GCM10011351_05550</name>
</gene>
<dbReference type="EMBL" id="BMLG01000001">
    <property type="protein sequence ID" value="GGM22630.1"/>
    <property type="molecule type" value="Genomic_DNA"/>
</dbReference>
<name>A0A917WQ85_9BACI</name>
<dbReference type="RefSeq" id="WP_117152071.1">
    <property type="nucleotide sequence ID" value="NZ_BMLG01000001.1"/>
</dbReference>
<keyword evidence="3" id="KW-1185">Reference proteome</keyword>
<dbReference type="AlphaFoldDB" id="A0A917WQ85"/>
<dbReference type="InterPro" id="IPR009825">
    <property type="entry name" value="ECF_substrate-spec-like"/>
</dbReference>
<proteinExistence type="predicted"/>
<evidence type="ECO:0000313" key="2">
    <source>
        <dbReference type="EMBL" id="GGM22630.1"/>
    </source>
</evidence>
<dbReference type="OrthoDB" id="5198189at2"/>
<dbReference type="Proteomes" id="UP000618460">
    <property type="component" value="Unassembled WGS sequence"/>
</dbReference>
<feature type="transmembrane region" description="Helical" evidence="1">
    <location>
        <begin position="139"/>
        <end position="160"/>
    </location>
</feature>
<comment type="caution">
    <text evidence="2">The sequence shown here is derived from an EMBL/GenBank/DDBJ whole genome shotgun (WGS) entry which is preliminary data.</text>
</comment>
<dbReference type="Gene3D" id="1.10.1760.20">
    <property type="match status" value="1"/>
</dbReference>
<evidence type="ECO:0000313" key="3">
    <source>
        <dbReference type="Proteomes" id="UP000618460"/>
    </source>
</evidence>
<keyword evidence="1" id="KW-0812">Transmembrane</keyword>
<dbReference type="Pfam" id="PF07155">
    <property type="entry name" value="ECF-ribofla_trS"/>
    <property type="match status" value="1"/>
</dbReference>
<accession>A0A917WQ85</accession>
<keyword evidence="1" id="KW-0472">Membrane</keyword>
<protein>
    <recommendedName>
        <fullName evidence="4">ECF transporter S component</fullName>
    </recommendedName>
</protein>
<reference evidence="2" key="2">
    <citation type="submission" date="2020-09" db="EMBL/GenBank/DDBJ databases">
        <authorList>
            <person name="Sun Q."/>
            <person name="Zhou Y."/>
        </authorList>
    </citation>
    <scope>NUCLEOTIDE SEQUENCE</scope>
    <source>
        <strain evidence="2">CGMCC 1.6333</strain>
    </source>
</reference>
<sequence length="166" mass="18508">MRIQKTYKITLIAMLAALSVVGRVSFQFLPNIQPVTTIIIISGFFLGIIPAILLAVLSTYLSNLFLGMGIWTVWQIIAWALIGMGSGLLGKFSVKYPTFLLTAFGLFAGFFYGAVFALTNYFISGKFLGYYLAGLPFDFYHAIGNSFFVVLLYKPLALIFKKYLHK</sequence>
<dbReference type="GO" id="GO:0022857">
    <property type="term" value="F:transmembrane transporter activity"/>
    <property type="evidence" value="ECO:0007669"/>
    <property type="project" value="InterPro"/>
</dbReference>
<feature type="transmembrane region" description="Helical" evidence="1">
    <location>
        <begin position="96"/>
        <end position="119"/>
    </location>
</feature>
<reference evidence="2" key="1">
    <citation type="journal article" date="2014" name="Int. J. Syst. Evol. Microbiol.">
        <title>Complete genome sequence of Corynebacterium casei LMG S-19264T (=DSM 44701T), isolated from a smear-ripened cheese.</title>
        <authorList>
            <consortium name="US DOE Joint Genome Institute (JGI-PGF)"/>
            <person name="Walter F."/>
            <person name="Albersmeier A."/>
            <person name="Kalinowski J."/>
            <person name="Ruckert C."/>
        </authorList>
    </citation>
    <scope>NUCLEOTIDE SEQUENCE</scope>
    <source>
        <strain evidence="2">CGMCC 1.6333</strain>
    </source>
</reference>
<evidence type="ECO:0008006" key="4">
    <source>
        <dbReference type="Google" id="ProtNLM"/>
    </source>
</evidence>
<feature type="transmembrane region" description="Helical" evidence="1">
    <location>
        <begin position="64"/>
        <end position="84"/>
    </location>
</feature>
<organism evidence="2 3">
    <name type="scientific">Paraliobacillus quinghaiensis</name>
    <dbReference type="NCBI Taxonomy" id="470815"/>
    <lineage>
        <taxon>Bacteria</taxon>
        <taxon>Bacillati</taxon>
        <taxon>Bacillota</taxon>
        <taxon>Bacilli</taxon>
        <taxon>Bacillales</taxon>
        <taxon>Bacillaceae</taxon>
        <taxon>Paraliobacillus</taxon>
    </lineage>
</organism>
<evidence type="ECO:0000256" key="1">
    <source>
        <dbReference type="SAM" id="Phobius"/>
    </source>
</evidence>
<feature type="transmembrane region" description="Helical" evidence="1">
    <location>
        <begin position="38"/>
        <end position="58"/>
    </location>
</feature>